<evidence type="ECO:0000256" key="7">
    <source>
        <dbReference type="SAM" id="Phobius"/>
    </source>
</evidence>
<dbReference type="AlphaFoldDB" id="A0A4V5UAL5"/>
<evidence type="ECO:0000259" key="8">
    <source>
        <dbReference type="Pfam" id="PF00892"/>
    </source>
</evidence>
<evidence type="ECO:0000313" key="10">
    <source>
        <dbReference type="EMBL" id="TKJ94617.1"/>
    </source>
</evidence>
<feature type="transmembrane region" description="Helical" evidence="7">
    <location>
        <begin position="242"/>
        <end position="261"/>
    </location>
</feature>
<protein>
    <submittedName>
        <fullName evidence="9">EamA family transporter</fullName>
    </submittedName>
</protein>
<evidence type="ECO:0000256" key="1">
    <source>
        <dbReference type="ARBA" id="ARBA00004651"/>
    </source>
</evidence>
<dbReference type="GO" id="GO:0016020">
    <property type="term" value="C:membrane"/>
    <property type="evidence" value="ECO:0007669"/>
    <property type="project" value="InterPro"/>
</dbReference>
<dbReference type="PANTHER" id="PTHR22911">
    <property type="entry name" value="ACYL-MALONYL CONDENSING ENZYME-RELATED"/>
    <property type="match status" value="1"/>
</dbReference>
<keyword evidence="4 7" id="KW-0812">Transmembrane</keyword>
<gene>
    <name evidence="10" type="ORF">EpCFBP13511_03475</name>
    <name evidence="9" type="ORF">IFT93_08350</name>
</gene>
<dbReference type="Pfam" id="PF00892">
    <property type="entry name" value="EamA"/>
    <property type="match status" value="1"/>
</dbReference>
<dbReference type="GeneID" id="67477773"/>
<comment type="similarity">
    <text evidence="2">Belongs to the EamA transporter family.</text>
</comment>
<feature type="transmembrane region" description="Helical" evidence="7">
    <location>
        <begin position="210"/>
        <end position="230"/>
    </location>
</feature>
<evidence type="ECO:0000256" key="6">
    <source>
        <dbReference type="ARBA" id="ARBA00023136"/>
    </source>
</evidence>
<accession>A0A4V5UAL5</accession>
<dbReference type="InterPro" id="IPR000620">
    <property type="entry name" value="EamA_dom"/>
</dbReference>
<feature type="domain" description="EamA" evidence="8">
    <location>
        <begin position="9"/>
        <end position="141"/>
    </location>
</feature>
<keyword evidence="12" id="KW-1185">Reference proteome</keyword>
<keyword evidence="3" id="KW-1003">Cell membrane</keyword>
<keyword evidence="6 7" id="KW-0472">Membrane</keyword>
<feature type="transmembrane region" description="Helical" evidence="7">
    <location>
        <begin position="125"/>
        <end position="146"/>
    </location>
</feature>
<dbReference type="STRING" id="1219360.GCA_001571305_02345"/>
<name>A0A4V5UAL5_9GAMM</name>
<feature type="transmembrane region" description="Helical" evidence="7">
    <location>
        <begin position="36"/>
        <end position="57"/>
    </location>
</feature>
<keyword evidence="5 7" id="KW-1133">Transmembrane helix</keyword>
<feature type="transmembrane region" description="Helical" evidence="7">
    <location>
        <begin position="12"/>
        <end position="30"/>
    </location>
</feature>
<evidence type="ECO:0000256" key="4">
    <source>
        <dbReference type="ARBA" id="ARBA00022692"/>
    </source>
</evidence>
<comment type="caution">
    <text evidence="10">The sequence shown here is derived from an EMBL/GenBank/DDBJ whole genome shotgun (WGS) entry which is preliminary data.</text>
</comment>
<evidence type="ECO:0000256" key="2">
    <source>
        <dbReference type="ARBA" id="ARBA00007362"/>
    </source>
</evidence>
<dbReference type="OrthoDB" id="6536524at2"/>
<dbReference type="EMBL" id="QGAC01000002">
    <property type="protein sequence ID" value="TKJ94617.1"/>
    <property type="molecule type" value="Genomic_DNA"/>
</dbReference>
<feature type="transmembrane region" description="Helical" evidence="7">
    <location>
        <begin position="96"/>
        <end position="118"/>
    </location>
</feature>
<dbReference type="RefSeq" id="WP_137268731.1">
    <property type="nucleotide sequence ID" value="NZ_CP082141.1"/>
</dbReference>
<organism evidence="10 11">
    <name type="scientific">Erwinia persicina</name>
    <dbReference type="NCBI Taxonomy" id="55211"/>
    <lineage>
        <taxon>Bacteria</taxon>
        <taxon>Pseudomonadati</taxon>
        <taxon>Pseudomonadota</taxon>
        <taxon>Gammaproteobacteria</taxon>
        <taxon>Enterobacterales</taxon>
        <taxon>Erwiniaceae</taxon>
        <taxon>Erwinia</taxon>
    </lineage>
</organism>
<evidence type="ECO:0000256" key="3">
    <source>
        <dbReference type="ARBA" id="ARBA00022475"/>
    </source>
</evidence>
<evidence type="ECO:0000313" key="9">
    <source>
        <dbReference type="EMBL" id="MBD8106437.1"/>
    </source>
</evidence>
<feature type="transmembrane region" description="Helical" evidence="7">
    <location>
        <begin position="178"/>
        <end position="198"/>
    </location>
</feature>
<reference evidence="10 11" key="1">
    <citation type="journal article" date="2019" name="Sci. Rep.">
        <title>Differences in resource use lead to coexistence of seed-transmitted microbial populations.</title>
        <authorList>
            <person name="Torres-Cortes G."/>
            <person name="Garcia B.J."/>
            <person name="Compant S."/>
            <person name="Rezki S."/>
            <person name="Jones P."/>
            <person name="Preveaux A."/>
            <person name="Briand M."/>
            <person name="Roulet A."/>
            <person name="Bouchez O."/>
            <person name="Jacobson D."/>
            <person name="Barret M."/>
        </authorList>
    </citation>
    <scope>NUCLEOTIDE SEQUENCE [LARGE SCALE GENOMIC DNA]</scope>
    <source>
        <strain evidence="10 11">CFBP13511</strain>
    </source>
</reference>
<feature type="transmembrane region" description="Helical" evidence="7">
    <location>
        <begin position="152"/>
        <end position="171"/>
    </location>
</feature>
<dbReference type="Proteomes" id="UP000661012">
    <property type="component" value="Unassembled WGS sequence"/>
</dbReference>
<evidence type="ECO:0000256" key="5">
    <source>
        <dbReference type="ARBA" id="ARBA00022989"/>
    </source>
</evidence>
<dbReference type="InterPro" id="IPR037185">
    <property type="entry name" value="EmrE-like"/>
</dbReference>
<feature type="transmembrane region" description="Helical" evidence="7">
    <location>
        <begin position="69"/>
        <end position="90"/>
    </location>
</feature>
<evidence type="ECO:0000313" key="12">
    <source>
        <dbReference type="Proteomes" id="UP000661012"/>
    </source>
</evidence>
<dbReference type="Proteomes" id="UP000306393">
    <property type="component" value="Unassembled WGS sequence"/>
</dbReference>
<proteinExistence type="inferred from homology"/>
<dbReference type="SUPFAM" id="SSF103481">
    <property type="entry name" value="Multidrug resistance efflux transporter EmrE"/>
    <property type="match status" value="2"/>
</dbReference>
<dbReference type="EMBL" id="JACYNN010000004">
    <property type="protein sequence ID" value="MBD8106437.1"/>
    <property type="molecule type" value="Genomic_DNA"/>
</dbReference>
<comment type="subcellular location">
    <subcellularLocation>
        <location evidence="1">Cell membrane</location>
        <topology evidence="1">Multi-pass membrane protein</topology>
    </subcellularLocation>
</comment>
<sequence>MKSRFAVNGNMIGLLGGVILSTDSVFIRMMGIENSWLIVMLRGFCMWGVCLLMWAVWRQSRSTLGMPWLTKDNVLSVLFFCIASACFVNALNRGNVATVLVIISSTPFISAMISRLFFKVTIDRGVMLASLAGIVGVVIVMSGRGLGHSGIANVYALGTAVSMALAFIFTSRVSGGTAGLPSLGAVLASVLIVLWPGANMADSLKVLSAAQYGWVIAEGALIMPLAMGLITLSTRFVSPANAGLFLLLETALAPLWMYLFMDEVPTIHAVIGGAVIIIAVISQSLYVRRQGALQGYADAG</sequence>
<reference evidence="9 12" key="2">
    <citation type="journal article" date="2020" name="FEMS Microbiol. Ecol.">
        <title>Temporal dynamics of bacterial communities during seed development and maturation.</title>
        <authorList>
            <person name="Chesneau G."/>
            <person name="Torres-Cortes G."/>
            <person name="Briand M."/>
            <person name="Darrasse A."/>
            <person name="Preveaux A."/>
            <person name="Marais C."/>
            <person name="Jacques M.A."/>
            <person name="Shade A."/>
            <person name="Barret M."/>
        </authorList>
    </citation>
    <scope>NUCLEOTIDE SEQUENCE [LARGE SCALE GENOMIC DNA]</scope>
    <source>
        <strain evidence="9 12">CFBP13732</strain>
    </source>
</reference>
<feature type="transmembrane region" description="Helical" evidence="7">
    <location>
        <begin position="267"/>
        <end position="287"/>
    </location>
</feature>
<evidence type="ECO:0000313" key="11">
    <source>
        <dbReference type="Proteomes" id="UP000306393"/>
    </source>
</evidence>